<proteinExistence type="predicted"/>
<sequence length="71" mass="7080">MAARRAGSSDAVVDAVVGAVVDPVVPVAAWASVLPATASSAPAAQPPMKVRRVKEVMVSHPGEAAATRHPG</sequence>
<organism evidence="1 2">
    <name type="scientific">Streptomyces mordarskii</name>
    <dbReference type="NCBI Taxonomy" id="1226758"/>
    <lineage>
        <taxon>Bacteria</taxon>
        <taxon>Bacillati</taxon>
        <taxon>Actinomycetota</taxon>
        <taxon>Actinomycetes</taxon>
        <taxon>Kitasatosporales</taxon>
        <taxon>Streptomycetaceae</taxon>
        <taxon>Streptomyces</taxon>
    </lineage>
</organism>
<keyword evidence="2" id="KW-1185">Reference proteome</keyword>
<name>A0ABP3MC95_9ACTN</name>
<accession>A0ABP3MC95</accession>
<dbReference type="Proteomes" id="UP001501576">
    <property type="component" value="Unassembled WGS sequence"/>
</dbReference>
<comment type="caution">
    <text evidence="1">The sequence shown here is derived from an EMBL/GenBank/DDBJ whole genome shotgun (WGS) entry which is preliminary data.</text>
</comment>
<evidence type="ECO:0000313" key="1">
    <source>
        <dbReference type="EMBL" id="GAA0517685.1"/>
    </source>
</evidence>
<dbReference type="EMBL" id="BAAABZ010000013">
    <property type="protein sequence ID" value="GAA0517685.1"/>
    <property type="molecule type" value="Genomic_DNA"/>
</dbReference>
<protein>
    <submittedName>
        <fullName evidence="1">Uncharacterized protein</fullName>
    </submittedName>
</protein>
<evidence type="ECO:0000313" key="2">
    <source>
        <dbReference type="Proteomes" id="UP001501576"/>
    </source>
</evidence>
<gene>
    <name evidence="1" type="ORF">GCM10010390_19890</name>
</gene>
<reference evidence="2" key="1">
    <citation type="journal article" date="2019" name="Int. J. Syst. Evol. Microbiol.">
        <title>The Global Catalogue of Microorganisms (GCM) 10K type strain sequencing project: providing services to taxonomists for standard genome sequencing and annotation.</title>
        <authorList>
            <consortium name="The Broad Institute Genomics Platform"/>
            <consortium name="The Broad Institute Genome Sequencing Center for Infectious Disease"/>
            <person name="Wu L."/>
            <person name="Ma J."/>
        </authorList>
    </citation>
    <scope>NUCLEOTIDE SEQUENCE [LARGE SCALE GENOMIC DNA]</scope>
    <source>
        <strain evidence="2">JCM 5052</strain>
    </source>
</reference>